<feature type="transmembrane region" description="Helical" evidence="5">
    <location>
        <begin position="30"/>
        <end position="51"/>
    </location>
</feature>
<evidence type="ECO:0000256" key="5">
    <source>
        <dbReference type="SAM" id="Phobius"/>
    </source>
</evidence>
<dbReference type="OrthoDB" id="6507840at2759"/>
<evidence type="ECO:0000256" key="4">
    <source>
        <dbReference type="ARBA" id="ARBA00023136"/>
    </source>
</evidence>
<keyword evidence="8" id="KW-1185">Reference proteome</keyword>
<organism evidence="7 8">
    <name type="scientific">Leptotrombidium deliense</name>
    <dbReference type="NCBI Taxonomy" id="299467"/>
    <lineage>
        <taxon>Eukaryota</taxon>
        <taxon>Metazoa</taxon>
        <taxon>Ecdysozoa</taxon>
        <taxon>Arthropoda</taxon>
        <taxon>Chelicerata</taxon>
        <taxon>Arachnida</taxon>
        <taxon>Acari</taxon>
        <taxon>Acariformes</taxon>
        <taxon>Trombidiformes</taxon>
        <taxon>Prostigmata</taxon>
        <taxon>Anystina</taxon>
        <taxon>Parasitengona</taxon>
        <taxon>Trombiculoidea</taxon>
        <taxon>Trombiculidae</taxon>
        <taxon>Leptotrombidium</taxon>
    </lineage>
</organism>
<dbReference type="InterPro" id="IPR000832">
    <property type="entry name" value="GPCR_2_secretin-like"/>
</dbReference>
<dbReference type="GO" id="GO:0016020">
    <property type="term" value="C:membrane"/>
    <property type="evidence" value="ECO:0007669"/>
    <property type="project" value="UniProtKB-SubCell"/>
</dbReference>
<protein>
    <recommendedName>
        <fullName evidence="6">G-protein coupled receptors family 2 profile 2 domain-containing protein</fullName>
    </recommendedName>
</protein>
<feature type="transmembrane region" description="Helical" evidence="5">
    <location>
        <begin position="157"/>
        <end position="185"/>
    </location>
</feature>
<comment type="subcellular location">
    <subcellularLocation>
        <location evidence="1">Membrane</location>
        <topology evidence="1">Multi-pass membrane protein</topology>
    </subcellularLocation>
</comment>
<dbReference type="InterPro" id="IPR053231">
    <property type="entry name" value="GPCR_LN-TM7"/>
</dbReference>
<keyword evidence="2 5" id="KW-0812">Transmembrane</keyword>
<sequence>MNVMAFDVWRTLKVATSELRVVSGKQKVRFLVYILHTICITSMIVACAVISDSSSTPIPKEYQPGFGMHNKCWFNRRKSLIVFFAAPIGVVLFLNLLFFVLTARLISNSPPLYSMRLANSQQRQKRNFKLYIRLSLLMGLSWISSFIATFVDHVFLWYIFVLLNSLQGLFIFICFSCNAKVYTFIKSRYFRKKSHTISSNLTASSKPYSSQ</sequence>
<gene>
    <name evidence="7" type="ORF">B4U80_04823</name>
</gene>
<accession>A0A443SN41</accession>
<dbReference type="EMBL" id="NCKV01001144">
    <property type="protein sequence ID" value="RWS28938.1"/>
    <property type="molecule type" value="Genomic_DNA"/>
</dbReference>
<dbReference type="GO" id="GO:0004930">
    <property type="term" value="F:G protein-coupled receptor activity"/>
    <property type="evidence" value="ECO:0007669"/>
    <property type="project" value="InterPro"/>
</dbReference>
<feature type="transmembrane region" description="Helical" evidence="5">
    <location>
        <begin position="130"/>
        <end position="151"/>
    </location>
</feature>
<evidence type="ECO:0000256" key="2">
    <source>
        <dbReference type="ARBA" id="ARBA00022692"/>
    </source>
</evidence>
<dbReference type="STRING" id="299467.A0A443SN41"/>
<keyword evidence="3 5" id="KW-1133">Transmembrane helix</keyword>
<dbReference type="PANTHER" id="PTHR45902">
    <property type="entry name" value="LATROPHILIN RECEPTOR-LIKE PROTEIN A"/>
    <property type="match status" value="1"/>
</dbReference>
<evidence type="ECO:0000256" key="3">
    <source>
        <dbReference type="ARBA" id="ARBA00022989"/>
    </source>
</evidence>
<evidence type="ECO:0000313" key="8">
    <source>
        <dbReference type="Proteomes" id="UP000288716"/>
    </source>
</evidence>
<reference evidence="7 8" key="1">
    <citation type="journal article" date="2018" name="Gigascience">
        <title>Genomes of trombidid mites reveal novel predicted allergens and laterally-transferred genes associated with secondary metabolism.</title>
        <authorList>
            <person name="Dong X."/>
            <person name="Chaisiri K."/>
            <person name="Xia D."/>
            <person name="Armstrong S.D."/>
            <person name="Fang Y."/>
            <person name="Donnelly M.J."/>
            <person name="Kadowaki T."/>
            <person name="McGarry J.W."/>
            <person name="Darby A.C."/>
            <person name="Makepeace B.L."/>
        </authorList>
    </citation>
    <scope>NUCLEOTIDE SEQUENCE [LARGE SCALE GENOMIC DNA]</scope>
    <source>
        <strain evidence="7">UoL-UT</strain>
    </source>
</reference>
<name>A0A443SN41_9ACAR</name>
<proteinExistence type="predicted"/>
<dbReference type="AlphaFoldDB" id="A0A443SN41"/>
<dbReference type="Proteomes" id="UP000288716">
    <property type="component" value="Unassembled WGS sequence"/>
</dbReference>
<dbReference type="InterPro" id="IPR017981">
    <property type="entry name" value="GPCR_2-like_7TM"/>
</dbReference>
<dbReference type="VEuPathDB" id="VectorBase:LDEU003102"/>
<evidence type="ECO:0000313" key="7">
    <source>
        <dbReference type="EMBL" id="RWS28938.1"/>
    </source>
</evidence>
<dbReference type="GO" id="GO:0007166">
    <property type="term" value="P:cell surface receptor signaling pathway"/>
    <property type="evidence" value="ECO:0007669"/>
    <property type="project" value="InterPro"/>
</dbReference>
<dbReference type="Gene3D" id="1.20.1070.10">
    <property type="entry name" value="Rhodopsin 7-helix transmembrane proteins"/>
    <property type="match status" value="1"/>
</dbReference>
<dbReference type="PANTHER" id="PTHR45902:SF5">
    <property type="entry name" value="G-PROTEIN COUPLED RECEPTORS FAMILY 2 PROFILE 2 DOMAIN-CONTAINING PROTEIN"/>
    <property type="match status" value="1"/>
</dbReference>
<feature type="domain" description="G-protein coupled receptors family 2 profile 2" evidence="6">
    <location>
        <begin position="1"/>
        <end position="179"/>
    </location>
</feature>
<evidence type="ECO:0000256" key="1">
    <source>
        <dbReference type="ARBA" id="ARBA00004141"/>
    </source>
</evidence>
<comment type="caution">
    <text evidence="7">The sequence shown here is derived from an EMBL/GenBank/DDBJ whole genome shotgun (WGS) entry which is preliminary data.</text>
</comment>
<keyword evidence="4 5" id="KW-0472">Membrane</keyword>
<feature type="transmembrane region" description="Helical" evidence="5">
    <location>
        <begin position="80"/>
        <end position="106"/>
    </location>
</feature>
<dbReference type="PROSITE" id="PS50261">
    <property type="entry name" value="G_PROTEIN_RECEP_F2_4"/>
    <property type="match status" value="1"/>
</dbReference>
<dbReference type="Pfam" id="PF00002">
    <property type="entry name" value="7tm_2"/>
    <property type="match status" value="1"/>
</dbReference>
<evidence type="ECO:0000259" key="6">
    <source>
        <dbReference type="PROSITE" id="PS50261"/>
    </source>
</evidence>